<dbReference type="InterPro" id="IPR051532">
    <property type="entry name" value="Ester_Hydrolysis_Enzymes"/>
</dbReference>
<feature type="domain" description="SGNH hydrolase-type esterase" evidence="2">
    <location>
        <begin position="49"/>
        <end position="222"/>
    </location>
</feature>
<reference evidence="3" key="1">
    <citation type="journal article" date="2014" name="Int. J. Syst. Evol. Microbiol.">
        <title>Complete genome sequence of Corynebacterium casei LMG S-19264T (=DSM 44701T), isolated from a smear-ripened cheese.</title>
        <authorList>
            <consortium name="US DOE Joint Genome Institute (JGI-PGF)"/>
            <person name="Walter F."/>
            <person name="Albersmeier A."/>
            <person name="Kalinowski J."/>
            <person name="Ruckert C."/>
        </authorList>
    </citation>
    <scope>NUCLEOTIDE SEQUENCE</scope>
    <source>
        <strain evidence="3">CGMCC 1.12813</strain>
    </source>
</reference>
<accession>A0A916WKU5</accession>
<dbReference type="GO" id="GO:0004622">
    <property type="term" value="F:phosphatidylcholine lysophospholipase activity"/>
    <property type="evidence" value="ECO:0007669"/>
    <property type="project" value="TreeGrafter"/>
</dbReference>
<evidence type="ECO:0000256" key="1">
    <source>
        <dbReference type="SAM" id="MobiDB-lite"/>
    </source>
</evidence>
<dbReference type="SUPFAM" id="SSF52266">
    <property type="entry name" value="SGNH hydrolase"/>
    <property type="match status" value="1"/>
</dbReference>
<sequence length="238" mass="25341">MLPVAPVLLVQGRRLRRDTPRLADAASPWSGSLDAPTSRSGDAPLRLLVLGDSTAAGVGVDSQHEALPGNLARSLSLHYGRGVQWTAVGKNGATAKDLLSDYIDAATADSYDVVFLTIGANDALGVRSRAAFGRDIRSLLARLRAANPEATILMSSLPAFFRFVLLPNPLRFNLYLHSRSLEAEARAIVAATPGAFMSPPPPPYTEGFFASDLFHPSAIGYRDWADFAVGDAVARGQL</sequence>
<dbReference type="InterPro" id="IPR013830">
    <property type="entry name" value="SGNH_hydro"/>
</dbReference>
<dbReference type="AlphaFoldDB" id="A0A916WKU5"/>
<gene>
    <name evidence="3" type="ORF">GCM10010979_25310</name>
</gene>
<evidence type="ECO:0000313" key="3">
    <source>
        <dbReference type="EMBL" id="GGB09638.1"/>
    </source>
</evidence>
<evidence type="ECO:0000313" key="4">
    <source>
        <dbReference type="Proteomes" id="UP000606922"/>
    </source>
</evidence>
<dbReference type="CDD" id="cd01836">
    <property type="entry name" value="FeeA_FeeB_like"/>
    <property type="match status" value="1"/>
</dbReference>
<evidence type="ECO:0000259" key="2">
    <source>
        <dbReference type="Pfam" id="PF13472"/>
    </source>
</evidence>
<dbReference type="Proteomes" id="UP000606922">
    <property type="component" value="Unassembled WGS sequence"/>
</dbReference>
<dbReference type="Gene3D" id="3.40.50.1110">
    <property type="entry name" value="SGNH hydrolase"/>
    <property type="match status" value="1"/>
</dbReference>
<dbReference type="PANTHER" id="PTHR30383:SF5">
    <property type="entry name" value="SGNH HYDROLASE-TYPE ESTERASE DOMAIN-CONTAINING PROTEIN"/>
    <property type="match status" value="1"/>
</dbReference>
<dbReference type="PANTHER" id="PTHR30383">
    <property type="entry name" value="THIOESTERASE 1/PROTEASE 1/LYSOPHOSPHOLIPASE L1"/>
    <property type="match status" value="1"/>
</dbReference>
<keyword evidence="4" id="KW-1185">Reference proteome</keyword>
<proteinExistence type="predicted"/>
<dbReference type="EMBL" id="BMGB01000001">
    <property type="protein sequence ID" value="GGB09638.1"/>
    <property type="molecule type" value="Genomic_DNA"/>
</dbReference>
<dbReference type="Pfam" id="PF13472">
    <property type="entry name" value="Lipase_GDSL_2"/>
    <property type="match status" value="1"/>
</dbReference>
<dbReference type="InterPro" id="IPR036514">
    <property type="entry name" value="SGNH_hydro_sf"/>
</dbReference>
<protein>
    <recommendedName>
        <fullName evidence="2">SGNH hydrolase-type esterase domain-containing protein</fullName>
    </recommendedName>
</protein>
<comment type="caution">
    <text evidence="3">The sequence shown here is derived from an EMBL/GenBank/DDBJ whole genome shotgun (WGS) entry which is preliminary data.</text>
</comment>
<organism evidence="3 4">
    <name type="scientific">Conyzicola nivalis</name>
    <dbReference type="NCBI Taxonomy" id="1477021"/>
    <lineage>
        <taxon>Bacteria</taxon>
        <taxon>Bacillati</taxon>
        <taxon>Actinomycetota</taxon>
        <taxon>Actinomycetes</taxon>
        <taxon>Micrococcales</taxon>
        <taxon>Microbacteriaceae</taxon>
        <taxon>Conyzicola</taxon>
    </lineage>
</organism>
<reference evidence="3" key="2">
    <citation type="submission" date="2020-09" db="EMBL/GenBank/DDBJ databases">
        <authorList>
            <person name="Sun Q."/>
            <person name="Zhou Y."/>
        </authorList>
    </citation>
    <scope>NUCLEOTIDE SEQUENCE</scope>
    <source>
        <strain evidence="3">CGMCC 1.12813</strain>
    </source>
</reference>
<name>A0A916WKU5_9MICO</name>
<feature type="region of interest" description="Disordered" evidence="1">
    <location>
        <begin position="20"/>
        <end position="39"/>
    </location>
</feature>